<dbReference type="EMBL" id="MDHN01000013">
    <property type="protein sequence ID" value="OFC71533.1"/>
    <property type="molecule type" value="Genomic_DNA"/>
</dbReference>
<keyword evidence="2" id="KW-1185">Reference proteome</keyword>
<sequence length="152" mass="16796">MKTNYLCPVYWKWLQMHPEHAREHFTQTSQTALEKARSGEMETACQTAGEAFEMAQAVMLSIQVSDSHTNAKHNDLLAYGAAAIQLARTHAASGNINEAVVCLDSAAQQIHALAPLFAAEPDMLSHLKQISYSLQQGLAFYQRQTLASQVLH</sequence>
<dbReference type="RefSeq" id="WP_070124379.1">
    <property type="nucleotide sequence ID" value="NZ_MDHN01000013.1"/>
</dbReference>
<accession>A0A1E7ZDD5</accession>
<evidence type="ECO:0000313" key="2">
    <source>
        <dbReference type="Proteomes" id="UP000175691"/>
    </source>
</evidence>
<organism evidence="1 2">
    <name type="scientific">Alteromonas confluentis</name>
    <dbReference type="NCBI Taxonomy" id="1656094"/>
    <lineage>
        <taxon>Bacteria</taxon>
        <taxon>Pseudomonadati</taxon>
        <taxon>Pseudomonadota</taxon>
        <taxon>Gammaproteobacteria</taxon>
        <taxon>Alteromonadales</taxon>
        <taxon>Alteromonadaceae</taxon>
        <taxon>Alteromonas/Salinimonas group</taxon>
        <taxon>Alteromonas</taxon>
    </lineage>
</organism>
<gene>
    <name evidence="1" type="ORF">BFC18_07300</name>
</gene>
<dbReference type="STRING" id="1656094.BFC18_07300"/>
<proteinExistence type="predicted"/>
<dbReference type="OrthoDB" id="6334646at2"/>
<dbReference type="Proteomes" id="UP000175691">
    <property type="component" value="Unassembled WGS sequence"/>
</dbReference>
<name>A0A1E7ZDD5_9ALTE</name>
<dbReference type="AlphaFoldDB" id="A0A1E7ZDD5"/>
<reference evidence="1 2" key="1">
    <citation type="submission" date="2016-08" db="EMBL/GenBank/DDBJ databases">
        <authorList>
            <person name="Seilhamer J.J."/>
        </authorList>
    </citation>
    <scope>NUCLEOTIDE SEQUENCE [LARGE SCALE GENOMIC DNA]</scope>
    <source>
        <strain evidence="1 2">KCTC 42603</strain>
    </source>
</reference>
<comment type="caution">
    <text evidence="1">The sequence shown here is derived from an EMBL/GenBank/DDBJ whole genome shotgun (WGS) entry which is preliminary data.</text>
</comment>
<evidence type="ECO:0000313" key="1">
    <source>
        <dbReference type="EMBL" id="OFC71533.1"/>
    </source>
</evidence>
<protein>
    <submittedName>
        <fullName evidence="1">Uncharacterized protein</fullName>
    </submittedName>
</protein>